<dbReference type="SUPFAM" id="SSF46785">
    <property type="entry name" value="Winged helix' DNA-binding domain"/>
    <property type="match status" value="1"/>
</dbReference>
<evidence type="ECO:0000256" key="3">
    <source>
        <dbReference type="ARBA" id="ARBA00023125"/>
    </source>
</evidence>
<dbReference type="Gene3D" id="1.10.10.10">
    <property type="entry name" value="Winged helix-like DNA-binding domain superfamily/Winged helix DNA-binding domain"/>
    <property type="match status" value="1"/>
</dbReference>
<dbReference type="SUPFAM" id="SSF53850">
    <property type="entry name" value="Periplasmic binding protein-like II"/>
    <property type="match status" value="1"/>
</dbReference>
<dbReference type="PROSITE" id="PS50931">
    <property type="entry name" value="HTH_LYSR"/>
    <property type="match status" value="1"/>
</dbReference>
<keyword evidence="4" id="KW-0804">Transcription</keyword>
<dbReference type="Gene3D" id="3.40.190.290">
    <property type="match status" value="1"/>
</dbReference>
<keyword evidence="7" id="KW-1185">Reference proteome</keyword>
<dbReference type="Pfam" id="PF00126">
    <property type="entry name" value="HTH_1"/>
    <property type="match status" value="1"/>
</dbReference>
<keyword evidence="3" id="KW-0238">DNA-binding</keyword>
<dbReference type="PANTHER" id="PTHR30419">
    <property type="entry name" value="HTH-TYPE TRANSCRIPTIONAL REGULATOR YBHD"/>
    <property type="match status" value="1"/>
</dbReference>
<comment type="similarity">
    <text evidence="1">Belongs to the LysR transcriptional regulatory family.</text>
</comment>
<dbReference type="InterPro" id="IPR036390">
    <property type="entry name" value="WH_DNA-bd_sf"/>
</dbReference>
<evidence type="ECO:0000259" key="5">
    <source>
        <dbReference type="PROSITE" id="PS50931"/>
    </source>
</evidence>
<keyword evidence="2" id="KW-0805">Transcription regulation</keyword>
<dbReference type="AlphaFoldDB" id="A0A398CV13"/>
<name>A0A398CV13_9BACT</name>
<evidence type="ECO:0000313" key="6">
    <source>
        <dbReference type="EMBL" id="RIE06465.1"/>
    </source>
</evidence>
<dbReference type="PRINTS" id="PR00039">
    <property type="entry name" value="HTHLYSR"/>
</dbReference>
<sequence length="308" mass="35150">MDRLKIFYTVAQYRSFTKAAEVLGLTQPAISFQIKALENEYCTELFERIGRDIFITDSGKTLMIYAEKILSALEEADLALKESNNPLKGRVNFGASIVAGIYILPRILGNFKRRYPNVALSMKMKYASARDIIVGDIARNEIDFGIMVEDNQAQNEKDLLSIPLLKDELVFVMSPRHKFANRKILPVNEILSENLILGARNSATRNYMDSEFGKLGFHITPYLEVENLEVIKKMVEEDFGSGILSWASVRNNVMNKELCARRLEGVRLIRNISLVKRQQKTFFPATNLFIDFLKDAIELTAKSFIFEQ</sequence>
<dbReference type="Proteomes" id="UP000266328">
    <property type="component" value="Unassembled WGS sequence"/>
</dbReference>
<dbReference type="InterPro" id="IPR005119">
    <property type="entry name" value="LysR_subst-bd"/>
</dbReference>
<proteinExistence type="inferred from homology"/>
<dbReference type="InterPro" id="IPR000847">
    <property type="entry name" value="LysR_HTH_N"/>
</dbReference>
<organism evidence="6 7">
    <name type="scientific">Candidatus Cryosericum terrychapinii</name>
    <dbReference type="NCBI Taxonomy" id="2290919"/>
    <lineage>
        <taxon>Bacteria</taxon>
        <taxon>Pseudomonadati</taxon>
        <taxon>Caldisericota/Cryosericota group</taxon>
        <taxon>Candidatus Cryosericota</taxon>
        <taxon>Candidatus Cryosericia</taxon>
        <taxon>Candidatus Cryosericales</taxon>
        <taxon>Candidatus Cryosericaceae</taxon>
        <taxon>Candidatus Cryosericum</taxon>
    </lineage>
</organism>
<reference evidence="6 7" key="1">
    <citation type="submission" date="2018-09" db="EMBL/GenBank/DDBJ databases">
        <title>Discovery and Ecogenomic Context for Candidatus Cryosericales, a Global Caldiserica Order Active in Thawing Permafrost.</title>
        <authorList>
            <person name="Martinez M.A."/>
            <person name="Woodcroft B.J."/>
            <person name="Ignacio Espinoza J.C."/>
            <person name="Zayed A."/>
            <person name="Singleton C.M."/>
            <person name="Boyd J."/>
            <person name="Li Y.-F."/>
            <person name="Purvine S."/>
            <person name="Maughan H."/>
            <person name="Hodgkins S.B."/>
            <person name="Anderson D."/>
            <person name="Sederholm M."/>
            <person name="Temperton B."/>
            <person name="Saleska S.R."/>
            <person name="Tyson G.W."/>
            <person name="Rich V.I."/>
        </authorList>
    </citation>
    <scope>NUCLEOTIDE SEQUENCE [LARGE SCALE GENOMIC DNA]</scope>
    <source>
        <strain evidence="6 7">SMC7</strain>
    </source>
</reference>
<dbReference type="GO" id="GO:0003700">
    <property type="term" value="F:DNA-binding transcription factor activity"/>
    <property type="evidence" value="ECO:0007669"/>
    <property type="project" value="InterPro"/>
</dbReference>
<accession>A0A398CV13</accession>
<dbReference type="InterPro" id="IPR036388">
    <property type="entry name" value="WH-like_DNA-bd_sf"/>
</dbReference>
<dbReference type="GO" id="GO:0003677">
    <property type="term" value="F:DNA binding"/>
    <property type="evidence" value="ECO:0007669"/>
    <property type="project" value="UniProtKB-KW"/>
</dbReference>
<evidence type="ECO:0000313" key="7">
    <source>
        <dbReference type="Proteomes" id="UP000266328"/>
    </source>
</evidence>
<dbReference type="EMBL" id="QXIS01000012">
    <property type="protein sequence ID" value="RIE06465.1"/>
    <property type="molecule type" value="Genomic_DNA"/>
</dbReference>
<comment type="caution">
    <text evidence="6">The sequence shown here is derived from an EMBL/GenBank/DDBJ whole genome shotgun (WGS) entry which is preliminary data.</text>
</comment>
<evidence type="ECO:0000256" key="4">
    <source>
        <dbReference type="ARBA" id="ARBA00023163"/>
    </source>
</evidence>
<protein>
    <submittedName>
        <fullName evidence="6">LysR family transcriptional regulator</fullName>
    </submittedName>
</protein>
<evidence type="ECO:0000256" key="2">
    <source>
        <dbReference type="ARBA" id="ARBA00023015"/>
    </source>
</evidence>
<dbReference type="FunFam" id="1.10.10.10:FF:000001">
    <property type="entry name" value="LysR family transcriptional regulator"/>
    <property type="match status" value="1"/>
</dbReference>
<dbReference type="GO" id="GO:0005829">
    <property type="term" value="C:cytosol"/>
    <property type="evidence" value="ECO:0007669"/>
    <property type="project" value="TreeGrafter"/>
</dbReference>
<evidence type="ECO:0000256" key="1">
    <source>
        <dbReference type="ARBA" id="ARBA00009437"/>
    </source>
</evidence>
<gene>
    <name evidence="6" type="ORF">SMC7_02330</name>
</gene>
<feature type="domain" description="HTH lysR-type" evidence="5">
    <location>
        <begin position="1"/>
        <end position="56"/>
    </location>
</feature>
<dbReference type="Pfam" id="PF03466">
    <property type="entry name" value="LysR_substrate"/>
    <property type="match status" value="1"/>
</dbReference>
<dbReference type="InterPro" id="IPR050950">
    <property type="entry name" value="HTH-type_LysR_regulators"/>
</dbReference>
<dbReference type="OrthoDB" id="9785745at2"/>
<dbReference type="RefSeq" id="WP_119088773.1">
    <property type="nucleotide sequence ID" value="NZ_QXIS01000012.1"/>
</dbReference>